<evidence type="ECO:0000256" key="7">
    <source>
        <dbReference type="ARBA" id="ARBA00023065"/>
    </source>
</evidence>
<feature type="domain" description="Porin" evidence="12">
    <location>
        <begin position="9"/>
        <end position="131"/>
    </location>
</feature>
<feature type="chain" id="PRO_5026920920" description="Porin domain-containing protein" evidence="11">
    <location>
        <begin position="24"/>
        <end position="137"/>
    </location>
</feature>
<keyword evidence="4" id="KW-1134">Transmembrane beta strand</keyword>
<evidence type="ECO:0000313" key="14">
    <source>
        <dbReference type="Proteomes" id="UP000494135"/>
    </source>
</evidence>
<dbReference type="Pfam" id="PF13609">
    <property type="entry name" value="Porin_4"/>
    <property type="match status" value="1"/>
</dbReference>
<evidence type="ECO:0000256" key="2">
    <source>
        <dbReference type="ARBA" id="ARBA00011233"/>
    </source>
</evidence>
<keyword evidence="7" id="KW-0406">Ion transport</keyword>
<dbReference type="SUPFAM" id="SSF56935">
    <property type="entry name" value="Porins"/>
    <property type="match status" value="1"/>
</dbReference>
<evidence type="ECO:0000256" key="6">
    <source>
        <dbReference type="ARBA" id="ARBA00022729"/>
    </source>
</evidence>
<dbReference type="PANTHER" id="PTHR34501">
    <property type="entry name" value="PROTEIN YDDL-RELATED"/>
    <property type="match status" value="1"/>
</dbReference>
<keyword evidence="5" id="KW-0812">Transmembrane</keyword>
<accession>A0A6J5F5I0</accession>
<keyword evidence="9" id="KW-0472">Membrane</keyword>
<sequence>MKQIRSLALLALPAALHAAGAHAQSSVTLYGIVDAGIAYVHSAQNANGSNASSLVKFSSGNLSGSCWGLRGTEDLGGGLAALFQLENGFNIGTGALGQGGREFGRKAVVGLASSTYGTVTLGRQYDPVVDLVQTKSI</sequence>
<dbReference type="GO" id="GO:0006811">
    <property type="term" value="P:monoatomic ion transport"/>
    <property type="evidence" value="ECO:0007669"/>
    <property type="project" value="UniProtKB-KW"/>
</dbReference>
<keyword evidence="3" id="KW-0813">Transport</keyword>
<organism evidence="13 14">
    <name type="scientific">Burkholderia puraquae</name>
    <dbReference type="NCBI Taxonomy" id="1904757"/>
    <lineage>
        <taxon>Bacteria</taxon>
        <taxon>Pseudomonadati</taxon>
        <taxon>Pseudomonadota</taxon>
        <taxon>Betaproteobacteria</taxon>
        <taxon>Burkholderiales</taxon>
        <taxon>Burkholderiaceae</taxon>
        <taxon>Burkholderia</taxon>
        <taxon>Burkholderia cepacia complex</taxon>
    </lineage>
</organism>
<comment type="subcellular location">
    <subcellularLocation>
        <location evidence="1">Cell outer membrane</location>
        <topology evidence="1">Multi-pass membrane protein</topology>
    </subcellularLocation>
</comment>
<comment type="subunit">
    <text evidence="2">Homotrimer.</text>
</comment>
<feature type="signal peptide" evidence="11">
    <location>
        <begin position="1"/>
        <end position="23"/>
    </location>
</feature>
<evidence type="ECO:0000256" key="3">
    <source>
        <dbReference type="ARBA" id="ARBA00022448"/>
    </source>
</evidence>
<evidence type="ECO:0000256" key="9">
    <source>
        <dbReference type="ARBA" id="ARBA00023136"/>
    </source>
</evidence>
<evidence type="ECO:0000256" key="1">
    <source>
        <dbReference type="ARBA" id="ARBA00004571"/>
    </source>
</evidence>
<evidence type="ECO:0000313" key="13">
    <source>
        <dbReference type="EMBL" id="CAB3772797.1"/>
    </source>
</evidence>
<dbReference type="GO" id="GO:0015288">
    <property type="term" value="F:porin activity"/>
    <property type="evidence" value="ECO:0007669"/>
    <property type="project" value="UniProtKB-KW"/>
</dbReference>
<dbReference type="AlphaFoldDB" id="A0A6J5F5I0"/>
<keyword evidence="10" id="KW-0998">Cell outer membrane</keyword>
<proteinExistence type="predicted"/>
<evidence type="ECO:0000259" key="12">
    <source>
        <dbReference type="Pfam" id="PF13609"/>
    </source>
</evidence>
<keyword evidence="6 11" id="KW-0732">Signal</keyword>
<dbReference type="InterPro" id="IPR033900">
    <property type="entry name" value="Gram_neg_porin_domain"/>
</dbReference>
<evidence type="ECO:0000256" key="8">
    <source>
        <dbReference type="ARBA" id="ARBA00023114"/>
    </source>
</evidence>
<reference evidence="13 14" key="1">
    <citation type="submission" date="2020-04" db="EMBL/GenBank/DDBJ databases">
        <authorList>
            <person name="De Canck E."/>
        </authorList>
    </citation>
    <scope>NUCLEOTIDE SEQUENCE [LARGE SCALE GENOMIC DNA]</scope>
    <source>
        <strain evidence="13 14">LMG 29660</strain>
    </source>
</reference>
<gene>
    <name evidence="13" type="ORF">LMG29660_07229</name>
</gene>
<dbReference type="Proteomes" id="UP000494135">
    <property type="component" value="Unassembled WGS sequence"/>
</dbReference>
<evidence type="ECO:0000256" key="5">
    <source>
        <dbReference type="ARBA" id="ARBA00022692"/>
    </source>
</evidence>
<dbReference type="EMBL" id="CADIKG010000045">
    <property type="protein sequence ID" value="CAB3772797.1"/>
    <property type="molecule type" value="Genomic_DNA"/>
</dbReference>
<dbReference type="InterPro" id="IPR023614">
    <property type="entry name" value="Porin_dom_sf"/>
</dbReference>
<keyword evidence="8" id="KW-0626">Porin</keyword>
<dbReference type="GO" id="GO:0046930">
    <property type="term" value="C:pore complex"/>
    <property type="evidence" value="ECO:0007669"/>
    <property type="project" value="UniProtKB-KW"/>
</dbReference>
<evidence type="ECO:0000256" key="11">
    <source>
        <dbReference type="SAM" id="SignalP"/>
    </source>
</evidence>
<name>A0A6J5F5I0_9BURK</name>
<dbReference type="CDD" id="cd00342">
    <property type="entry name" value="gram_neg_porins"/>
    <property type="match status" value="1"/>
</dbReference>
<dbReference type="PANTHER" id="PTHR34501:SF9">
    <property type="entry name" value="MAJOR OUTER MEMBRANE PROTEIN P.IA"/>
    <property type="match status" value="1"/>
</dbReference>
<protein>
    <recommendedName>
        <fullName evidence="12">Porin domain-containing protein</fullName>
    </recommendedName>
</protein>
<evidence type="ECO:0000256" key="10">
    <source>
        <dbReference type="ARBA" id="ARBA00023237"/>
    </source>
</evidence>
<dbReference type="GO" id="GO:0009279">
    <property type="term" value="C:cell outer membrane"/>
    <property type="evidence" value="ECO:0007669"/>
    <property type="project" value="UniProtKB-SubCell"/>
</dbReference>
<dbReference type="InterPro" id="IPR050298">
    <property type="entry name" value="Gram-neg_bact_OMP"/>
</dbReference>
<evidence type="ECO:0000256" key="4">
    <source>
        <dbReference type="ARBA" id="ARBA00022452"/>
    </source>
</evidence>
<dbReference type="Gene3D" id="2.40.160.10">
    <property type="entry name" value="Porin"/>
    <property type="match status" value="1"/>
</dbReference>